<accession>A0A5B7IKU9</accession>
<name>A0A5B7IKU9_PORTR</name>
<evidence type="ECO:0000313" key="2">
    <source>
        <dbReference type="Proteomes" id="UP000324222"/>
    </source>
</evidence>
<proteinExistence type="predicted"/>
<dbReference type="EMBL" id="VSRR010067570">
    <property type="protein sequence ID" value="MPC85180.1"/>
    <property type="molecule type" value="Genomic_DNA"/>
</dbReference>
<evidence type="ECO:0000313" key="1">
    <source>
        <dbReference type="EMBL" id="MPC85180.1"/>
    </source>
</evidence>
<dbReference type="AlphaFoldDB" id="A0A5B7IKU9"/>
<sequence>MAEDLNGQLACPEQPAAARESSLLMDGAASSPGSSGSQSSSKLCRRVCSRSDCFRVLGSFFQDLHSVCVNCRDICNPGKRCDECSSWSSDKVLAAYKCQCGLMRRRCSKAKHSHSSVAPYCNVSCDVGTSQSVKAPPIPGTRVSLAAFVLSDVHGGSEISFQDVSVLSRDELTAGDSASQQGILAEEVLASVNSLVASQIADLSGSVLPAPATDPSPF</sequence>
<protein>
    <submittedName>
        <fullName evidence="1">Uncharacterized protein</fullName>
    </submittedName>
</protein>
<reference evidence="1 2" key="1">
    <citation type="submission" date="2019-05" db="EMBL/GenBank/DDBJ databases">
        <title>Another draft genome of Portunus trituberculatus and its Hox gene families provides insights of decapod evolution.</title>
        <authorList>
            <person name="Jeong J.-H."/>
            <person name="Song I."/>
            <person name="Kim S."/>
            <person name="Choi T."/>
            <person name="Kim D."/>
            <person name="Ryu S."/>
            <person name="Kim W."/>
        </authorList>
    </citation>
    <scope>NUCLEOTIDE SEQUENCE [LARGE SCALE GENOMIC DNA]</scope>
    <source>
        <tissue evidence="1">Muscle</tissue>
    </source>
</reference>
<gene>
    <name evidence="1" type="ORF">E2C01_079943</name>
</gene>
<dbReference type="Proteomes" id="UP000324222">
    <property type="component" value="Unassembled WGS sequence"/>
</dbReference>
<keyword evidence="2" id="KW-1185">Reference proteome</keyword>
<comment type="caution">
    <text evidence="1">The sequence shown here is derived from an EMBL/GenBank/DDBJ whole genome shotgun (WGS) entry which is preliminary data.</text>
</comment>
<organism evidence="1 2">
    <name type="scientific">Portunus trituberculatus</name>
    <name type="common">Swimming crab</name>
    <name type="synonym">Neptunus trituberculatus</name>
    <dbReference type="NCBI Taxonomy" id="210409"/>
    <lineage>
        <taxon>Eukaryota</taxon>
        <taxon>Metazoa</taxon>
        <taxon>Ecdysozoa</taxon>
        <taxon>Arthropoda</taxon>
        <taxon>Crustacea</taxon>
        <taxon>Multicrustacea</taxon>
        <taxon>Malacostraca</taxon>
        <taxon>Eumalacostraca</taxon>
        <taxon>Eucarida</taxon>
        <taxon>Decapoda</taxon>
        <taxon>Pleocyemata</taxon>
        <taxon>Brachyura</taxon>
        <taxon>Eubrachyura</taxon>
        <taxon>Portunoidea</taxon>
        <taxon>Portunidae</taxon>
        <taxon>Portuninae</taxon>
        <taxon>Portunus</taxon>
    </lineage>
</organism>